<accession>A0A8J5Y668</accession>
<proteinExistence type="predicted"/>
<evidence type="ECO:0000313" key="3">
    <source>
        <dbReference type="Proteomes" id="UP000751190"/>
    </source>
</evidence>
<evidence type="ECO:0000313" key="2">
    <source>
        <dbReference type="EMBL" id="KAG8471229.1"/>
    </source>
</evidence>
<evidence type="ECO:0000256" key="1">
    <source>
        <dbReference type="SAM" id="SignalP"/>
    </source>
</evidence>
<dbReference type="OrthoDB" id="10455485at2759"/>
<keyword evidence="3" id="KW-1185">Reference proteome</keyword>
<dbReference type="SUPFAM" id="SSF50370">
    <property type="entry name" value="Ricin B-like lectins"/>
    <property type="match status" value="1"/>
</dbReference>
<feature type="signal peptide" evidence="1">
    <location>
        <begin position="1"/>
        <end position="28"/>
    </location>
</feature>
<name>A0A8J5Y668_DIALT</name>
<dbReference type="Proteomes" id="UP000751190">
    <property type="component" value="Unassembled WGS sequence"/>
</dbReference>
<organism evidence="2 3">
    <name type="scientific">Diacronema lutheri</name>
    <name type="common">Unicellular marine alga</name>
    <name type="synonym">Monochrysis lutheri</name>
    <dbReference type="NCBI Taxonomy" id="2081491"/>
    <lineage>
        <taxon>Eukaryota</taxon>
        <taxon>Haptista</taxon>
        <taxon>Haptophyta</taxon>
        <taxon>Pavlovophyceae</taxon>
        <taxon>Pavlovales</taxon>
        <taxon>Pavlovaceae</taxon>
        <taxon>Diacronema</taxon>
    </lineage>
</organism>
<dbReference type="InterPro" id="IPR035992">
    <property type="entry name" value="Ricin_B-like_lectins"/>
</dbReference>
<evidence type="ECO:0008006" key="4">
    <source>
        <dbReference type="Google" id="ProtNLM"/>
    </source>
</evidence>
<protein>
    <recommendedName>
        <fullName evidence="4">Ricin B lectin domain-containing protein</fullName>
    </recommendedName>
</protein>
<keyword evidence="1" id="KW-0732">Signal</keyword>
<feature type="chain" id="PRO_5035255596" description="Ricin B lectin domain-containing protein" evidence="1">
    <location>
        <begin position="29"/>
        <end position="297"/>
    </location>
</feature>
<dbReference type="EMBL" id="JAGTXO010000001">
    <property type="protein sequence ID" value="KAG8471229.1"/>
    <property type="molecule type" value="Genomic_DNA"/>
</dbReference>
<reference evidence="2" key="1">
    <citation type="submission" date="2021-05" db="EMBL/GenBank/DDBJ databases">
        <title>The genome of the haptophyte Pavlova lutheri (Diacronema luteri, Pavlovales) - a model for lipid biosynthesis in eukaryotic algae.</title>
        <authorList>
            <person name="Hulatt C.J."/>
            <person name="Posewitz M.C."/>
        </authorList>
    </citation>
    <scope>NUCLEOTIDE SEQUENCE</scope>
    <source>
        <strain evidence="2">NIVA-4/92</strain>
    </source>
</reference>
<comment type="caution">
    <text evidence="2">The sequence shown here is derived from an EMBL/GenBank/DDBJ whole genome shotgun (WGS) entry which is preliminary data.</text>
</comment>
<dbReference type="AlphaFoldDB" id="A0A8J5Y668"/>
<sequence>MTCSASATCRRRVRALCAVALAAAGASAKPAEPLPSRPVFHLQDPIDGLCLGPHGFMQCDTDALWTVGVASGRQSIVSFLHPSEEAKCLERVQTGKYDSKVRLASCKAGNTLKWNIKPMVSGAMVTSDDGKQCVARMGNFAGMQPCDFGYTALVVAESPLRNTGFFLAAKDGTCFDGVRFRPCNKGDPMLYWGAAVRFDSPKGEGYYSFFKFHQLRTDPGQKCLARESSKRHSPTVLADCAHWGAKSWALMKGRLTHDKGRACVKRDDKTGGARMVACSEGGTPITLTTPDRLRAYP</sequence>
<gene>
    <name evidence="2" type="ORF">KFE25_009650</name>
</gene>